<dbReference type="PANTHER" id="PTHR44051">
    <property type="entry name" value="GLUTATHIONE S-TRANSFERASE-RELATED"/>
    <property type="match status" value="1"/>
</dbReference>
<organism evidence="9 10">
    <name type="scientific">Aspergillus ellipticus CBS 707.79</name>
    <dbReference type="NCBI Taxonomy" id="1448320"/>
    <lineage>
        <taxon>Eukaryota</taxon>
        <taxon>Fungi</taxon>
        <taxon>Dikarya</taxon>
        <taxon>Ascomycota</taxon>
        <taxon>Pezizomycotina</taxon>
        <taxon>Eurotiomycetes</taxon>
        <taxon>Eurotiomycetidae</taxon>
        <taxon>Eurotiales</taxon>
        <taxon>Aspergillaceae</taxon>
        <taxon>Aspergillus</taxon>
        <taxon>Aspergillus subgen. Circumdati</taxon>
    </lineage>
</organism>
<dbReference type="SUPFAM" id="SSF47616">
    <property type="entry name" value="GST C-terminal domain-like"/>
    <property type="match status" value="1"/>
</dbReference>
<dbReference type="EC" id="2.5.1.18" evidence="2"/>
<accession>A0A319DAE4</accession>
<evidence type="ECO:0000256" key="5">
    <source>
        <dbReference type="ARBA" id="ARBA00060024"/>
    </source>
</evidence>
<gene>
    <name evidence="9" type="ORF">BO71DRAFT_379749</name>
</gene>
<dbReference type="CDD" id="cd03048">
    <property type="entry name" value="GST_N_Ure2p_like"/>
    <property type="match status" value="1"/>
</dbReference>
<protein>
    <recommendedName>
        <fullName evidence="2">glutathione transferase</fullName>
        <ecNumber evidence="2">2.5.1.18</ecNumber>
    </recommendedName>
</protein>
<dbReference type="STRING" id="1448320.A0A319DAE4"/>
<dbReference type="EMBL" id="KZ825873">
    <property type="protein sequence ID" value="PYH94375.1"/>
    <property type="molecule type" value="Genomic_DNA"/>
</dbReference>
<dbReference type="InterPro" id="IPR010987">
    <property type="entry name" value="Glutathione-S-Trfase_C-like"/>
</dbReference>
<dbReference type="Proteomes" id="UP000247810">
    <property type="component" value="Unassembled WGS sequence"/>
</dbReference>
<dbReference type="VEuPathDB" id="FungiDB:BO71DRAFT_379749"/>
<reference evidence="9 10" key="1">
    <citation type="submission" date="2018-02" db="EMBL/GenBank/DDBJ databases">
        <title>The genomes of Aspergillus section Nigri reveals drivers in fungal speciation.</title>
        <authorList>
            <consortium name="DOE Joint Genome Institute"/>
            <person name="Vesth T.C."/>
            <person name="Nybo J."/>
            <person name="Theobald S."/>
            <person name="Brandl J."/>
            <person name="Frisvad J.C."/>
            <person name="Nielsen K.F."/>
            <person name="Lyhne E.K."/>
            <person name="Kogle M.E."/>
            <person name="Kuo A."/>
            <person name="Riley R."/>
            <person name="Clum A."/>
            <person name="Nolan M."/>
            <person name="Lipzen A."/>
            <person name="Salamov A."/>
            <person name="Henrissat B."/>
            <person name="Wiebenga A."/>
            <person name="De vries R.P."/>
            <person name="Grigoriev I.V."/>
            <person name="Mortensen U.H."/>
            <person name="Andersen M.R."/>
            <person name="Baker S.E."/>
        </authorList>
    </citation>
    <scope>NUCLEOTIDE SEQUENCE [LARGE SCALE GENOMIC DNA]</scope>
    <source>
        <strain evidence="9 10">CBS 707.79</strain>
    </source>
</reference>
<name>A0A319DAE4_9EURO</name>
<keyword evidence="3 9" id="KW-0808">Transferase</keyword>
<evidence type="ECO:0000256" key="1">
    <source>
        <dbReference type="ARBA" id="ARBA00007409"/>
    </source>
</evidence>
<dbReference type="GO" id="GO:0004364">
    <property type="term" value="F:glutathione transferase activity"/>
    <property type="evidence" value="ECO:0007669"/>
    <property type="project" value="UniProtKB-EC"/>
</dbReference>
<dbReference type="InterPro" id="IPR040079">
    <property type="entry name" value="Glutathione_S-Trfase"/>
</dbReference>
<dbReference type="AlphaFoldDB" id="A0A319DAE4"/>
<dbReference type="InterPro" id="IPR004046">
    <property type="entry name" value="GST_C"/>
</dbReference>
<dbReference type="GO" id="GO:0005737">
    <property type="term" value="C:cytoplasm"/>
    <property type="evidence" value="ECO:0007669"/>
    <property type="project" value="UniProtKB-ARBA"/>
</dbReference>
<comment type="catalytic activity">
    <reaction evidence="4">
        <text>RX + glutathione = an S-substituted glutathione + a halide anion + H(+)</text>
        <dbReference type="Rhea" id="RHEA:16437"/>
        <dbReference type="ChEBI" id="CHEBI:15378"/>
        <dbReference type="ChEBI" id="CHEBI:16042"/>
        <dbReference type="ChEBI" id="CHEBI:17792"/>
        <dbReference type="ChEBI" id="CHEBI:57925"/>
        <dbReference type="ChEBI" id="CHEBI:90779"/>
        <dbReference type="EC" id="2.5.1.18"/>
    </reaction>
</comment>
<evidence type="ECO:0000313" key="10">
    <source>
        <dbReference type="Proteomes" id="UP000247810"/>
    </source>
</evidence>
<evidence type="ECO:0000259" key="7">
    <source>
        <dbReference type="PROSITE" id="PS50404"/>
    </source>
</evidence>
<dbReference type="SFLD" id="SFLDG00358">
    <property type="entry name" value="Main_(cytGST)"/>
    <property type="match status" value="1"/>
</dbReference>
<dbReference type="Gene3D" id="1.20.1050.130">
    <property type="match status" value="1"/>
</dbReference>
<dbReference type="PROSITE" id="PS50405">
    <property type="entry name" value="GST_CTER"/>
    <property type="match status" value="1"/>
</dbReference>
<evidence type="ECO:0000313" key="9">
    <source>
        <dbReference type="EMBL" id="PYH94375.1"/>
    </source>
</evidence>
<dbReference type="GO" id="GO:0005634">
    <property type="term" value="C:nucleus"/>
    <property type="evidence" value="ECO:0007669"/>
    <property type="project" value="UniProtKB-ARBA"/>
</dbReference>
<evidence type="ECO:0000256" key="2">
    <source>
        <dbReference type="ARBA" id="ARBA00012452"/>
    </source>
</evidence>
<dbReference type="Pfam" id="PF02798">
    <property type="entry name" value="GST_N"/>
    <property type="match status" value="1"/>
</dbReference>
<dbReference type="InterPro" id="IPR036282">
    <property type="entry name" value="Glutathione-S-Trfase_C_sf"/>
</dbReference>
<dbReference type="SUPFAM" id="SSF52833">
    <property type="entry name" value="Thioredoxin-like"/>
    <property type="match status" value="1"/>
</dbReference>
<evidence type="ECO:0000259" key="8">
    <source>
        <dbReference type="PROSITE" id="PS50405"/>
    </source>
</evidence>
<evidence type="ECO:0000256" key="4">
    <source>
        <dbReference type="ARBA" id="ARBA00047960"/>
    </source>
</evidence>
<dbReference type="SFLD" id="SFLDG01151">
    <property type="entry name" value="Main.2:_Nu-like"/>
    <property type="match status" value="1"/>
</dbReference>
<dbReference type="OrthoDB" id="422574at2759"/>
<dbReference type="FunFam" id="1.20.1050.130:FF:000016">
    <property type="entry name" value="Glutathione S-transferase 1"/>
    <property type="match status" value="1"/>
</dbReference>
<evidence type="ECO:0000256" key="6">
    <source>
        <dbReference type="RuleBase" id="RU003494"/>
    </source>
</evidence>
<feature type="domain" description="GST C-terminal" evidence="8">
    <location>
        <begin position="94"/>
        <end position="231"/>
    </location>
</feature>
<dbReference type="SFLD" id="SFLDS00019">
    <property type="entry name" value="Glutathione_Transferase_(cytos"/>
    <property type="match status" value="1"/>
</dbReference>
<comment type="function">
    <text evidence="5">Involved in the oxidative stress response and detoxification.</text>
</comment>
<dbReference type="Pfam" id="PF00043">
    <property type="entry name" value="GST_C"/>
    <property type="match status" value="1"/>
</dbReference>
<feature type="domain" description="GST N-terminal" evidence="7">
    <location>
        <begin position="6"/>
        <end position="87"/>
    </location>
</feature>
<comment type="similarity">
    <text evidence="1 6">Belongs to the GST superfamily.</text>
</comment>
<sequence>MAQSLQPIKAYGGSLGPNPFKISIILNELDLPTETIPTDFSALKTPAYEAINPNGRLPAIHDPNTNLTLWESGAIIEYLIEKYDKDHRISFPAGSAEAQHARQWLYFQATGQGPYYGQAVWFTRYHPERVQSAVDRYVAEIRRVSGVLEGWLATREWLVGEKLSYADLAFVPWQNGARSMLKDEGFDEDEFPLVKAWLERMNSRPVVRRLIEMQDRMLAEKLKGGKEMSKE</sequence>
<dbReference type="PANTHER" id="PTHR44051:SF23">
    <property type="entry name" value="GLUTATHIONE S-TRANSFERASE-LIKE PROTEIN TPCF"/>
    <property type="match status" value="1"/>
</dbReference>
<proteinExistence type="inferred from homology"/>
<dbReference type="InterPro" id="IPR004045">
    <property type="entry name" value="Glutathione_S-Trfase_N"/>
</dbReference>
<dbReference type="PROSITE" id="PS50404">
    <property type="entry name" value="GST_NTER"/>
    <property type="match status" value="1"/>
</dbReference>
<keyword evidence="10" id="KW-1185">Reference proteome</keyword>
<evidence type="ECO:0000256" key="3">
    <source>
        <dbReference type="ARBA" id="ARBA00022679"/>
    </source>
</evidence>
<dbReference type="InterPro" id="IPR036249">
    <property type="entry name" value="Thioredoxin-like_sf"/>
</dbReference>